<evidence type="ECO:0000313" key="2">
    <source>
        <dbReference type="Proteomes" id="UP000789525"/>
    </source>
</evidence>
<name>A0ACA9NHD8_9GLOM</name>
<reference evidence="1" key="1">
    <citation type="submission" date="2021-06" db="EMBL/GenBank/DDBJ databases">
        <authorList>
            <person name="Kallberg Y."/>
            <person name="Tangrot J."/>
            <person name="Rosling A."/>
        </authorList>
    </citation>
    <scope>NUCLEOTIDE SEQUENCE</scope>
    <source>
        <strain evidence="1">CL356</strain>
    </source>
</reference>
<comment type="caution">
    <text evidence="1">The sequence shown here is derived from an EMBL/GenBank/DDBJ whole genome shotgun (WGS) entry which is preliminary data.</text>
</comment>
<protein>
    <submittedName>
        <fullName evidence="1">3356_t:CDS:1</fullName>
    </submittedName>
</protein>
<dbReference type="Proteomes" id="UP000789525">
    <property type="component" value="Unassembled WGS sequence"/>
</dbReference>
<dbReference type="EMBL" id="CAJVPT010021609">
    <property type="protein sequence ID" value="CAG8655820.1"/>
    <property type="molecule type" value="Genomic_DNA"/>
</dbReference>
<keyword evidence="2" id="KW-1185">Reference proteome</keyword>
<proteinExistence type="predicted"/>
<organism evidence="1 2">
    <name type="scientific">Acaulospora colombiana</name>
    <dbReference type="NCBI Taxonomy" id="27376"/>
    <lineage>
        <taxon>Eukaryota</taxon>
        <taxon>Fungi</taxon>
        <taxon>Fungi incertae sedis</taxon>
        <taxon>Mucoromycota</taxon>
        <taxon>Glomeromycotina</taxon>
        <taxon>Glomeromycetes</taxon>
        <taxon>Diversisporales</taxon>
        <taxon>Acaulosporaceae</taxon>
        <taxon>Acaulospora</taxon>
    </lineage>
</organism>
<evidence type="ECO:0000313" key="1">
    <source>
        <dbReference type="EMBL" id="CAG8655820.1"/>
    </source>
</evidence>
<gene>
    <name evidence="1" type="ORF">ACOLOM_LOCUS8401</name>
</gene>
<accession>A0ACA9NHD8</accession>
<sequence length="404" mass="46157">MTEQPKPAVHRIPVELWWIILDEAIEQHNPLFFSTIFEGSSWLKHSSSRSFGQEDGLRARAESQRKVIGSVCRSWRDFARSRRDNYVTLYLDNKGELYGDIERAVNARRVKLYKRLYENLVRSIQIGQGFNWETVEISEKDALGLALIPLPHLRRLKMRTNQYFLLDPFLDTLIKFSDITWLDYDASIQYRGTISMGGERSPVVLPNLQVLCYSVADAFTGSLEFPFQQLILPSLRFLSFHMIGTGFNVPLIKILSRYRQTLRSVAVRVKRPEGTLPCVQFPPWYEFPKLEELAIDRPWVINFHSLSSGHPLQKLEAQIDSLGIIPSLLGVESLKEITLRRSRWAAAGGLTLTDKNGKLNIDRVKVDRLLGQAEGRETPFGVIWNGGYLPRHKATGSATEASSR</sequence>